<feature type="region of interest" description="Disordered" evidence="2">
    <location>
        <begin position="66"/>
        <end position="98"/>
    </location>
</feature>
<dbReference type="Proteomes" id="UP000663852">
    <property type="component" value="Unassembled WGS sequence"/>
</dbReference>
<dbReference type="InterPro" id="IPR001646">
    <property type="entry name" value="5peptide_repeat"/>
</dbReference>
<dbReference type="Pfam" id="PF00805">
    <property type="entry name" value="Pentapeptide"/>
    <property type="match status" value="2"/>
</dbReference>
<feature type="compositionally biased region" description="Basic and acidic residues" evidence="2">
    <location>
        <begin position="74"/>
        <end position="98"/>
    </location>
</feature>
<evidence type="ECO:0000256" key="2">
    <source>
        <dbReference type="SAM" id="MobiDB-lite"/>
    </source>
</evidence>
<name>A0A814SXP0_ADIRI</name>
<keyword evidence="3" id="KW-1133">Transmembrane helix</keyword>
<dbReference type="EMBL" id="CAJNOJ010000121">
    <property type="protein sequence ID" value="CAF1154013.1"/>
    <property type="molecule type" value="Genomic_DNA"/>
</dbReference>
<feature type="transmembrane region" description="Helical" evidence="3">
    <location>
        <begin position="24"/>
        <end position="47"/>
    </location>
</feature>
<protein>
    <recommendedName>
        <fullName evidence="6">Pentapeptide repeat-containing protein</fullName>
    </recommendedName>
</protein>
<keyword evidence="1" id="KW-0677">Repeat</keyword>
<sequence length="617" mass="70831">MDKSTNTDPIRKNFWRRCGLTHKVLFQLISQLLLPLLLAVFTVVITFDQRNEIRAQRTEDRYLAGEQRQQDLNISRDQRDNDRQIAEQQRQHDKQIAAEKRTADDLNAAIQRNMTRDQRMYEIEVEQERYRKENEKYLDALLLSYYNEMGDLFQRINGTLLFNNPTTFSLARAKTLNVIEQVGPIRAVHLIMFLYGAGQLSAGNQSLDLTEAFLNQINLRTQRTLKHIYLNGAYLNNAVFDGQDVSYASFRGAHLNHASFRGATCIGTIFDGAHLNSADFSFANITKASFVRSNLQLSTFYQTVGNDFNFEKARMQDTNFSQADFDCDFRKPSGFIDSNLARSNLQNARLRACYLVFCNLTHADFTNADLRIANLTGSLLSYAILQNTDLGYALLWSSNLSFTNLANIRCSGSSYNISACKLNLAATLENSYLSNKTFGLAPEAFLTARDRPHCQEHMLGPTFPLNNKPRWVVQPNSVFNKYRLLNESVSFNYMACVFVPKATPEAVTMTQRFNLESYNVLIGAKRAKLTIHSTRGPDVRITLTQFNKKSLQIKDDQHVFYRWSELLYEETVDIEIKITFFNAMHAAYSWLEALEIFLEADIRAPDTQLIHPWETYE</sequence>
<dbReference type="OrthoDB" id="10020965at2759"/>
<dbReference type="Gene3D" id="2.160.20.80">
    <property type="entry name" value="E3 ubiquitin-protein ligase SopA"/>
    <property type="match status" value="2"/>
</dbReference>
<dbReference type="AlphaFoldDB" id="A0A814SXP0"/>
<keyword evidence="3" id="KW-0812">Transmembrane</keyword>
<comment type="caution">
    <text evidence="4">The sequence shown here is derived from an EMBL/GenBank/DDBJ whole genome shotgun (WGS) entry which is preliminary data.</text>
</comment>
<dbReference type="PANTHER" id="PTHR47485:SF1">
    <property type="entry name" value="THYLAKOID LUMENAL 17.4 KDA PROTEIN, CHLOROPLASTIC"/>
    <property type="match status" value="1"/>
</dbReference>
<reference evidence="4" key="1">
    <citation type="submission" date="2021-02" db="EMBL/GenBank/DDBJ databases">
        <authorList>
            <person name="Nowell W R."/>
        </authorList>
    </citation>
    <scope>NUCLEOTIDE SEQUENCE</scope>
</reference>
<evidence type="ECO:0000256" key="1">
    <source>
        <dbReference type="ARBA" id="ARBA00022737"/>
    </source>
</evidence>
<proteinExistence type="predicted"/>
<evidence type="ECO:0000313" key="5">
    <source>
        <dbReference type="Proteomes" id="UP000663852"/>
    </source>
</evidence>
<evidence type="ECO:0008006" key="6">
    <source>
        <dbReference type="Google" id="ProtNLM"/>
    </source>
</evidence>
<gene>
    <name evidence="4" type="ORF">EDS130_LOCUS22768</name>
</gene>
<evidence type="ECO:0000313" key="4">
    <source>
        <dbReference type="EMBL" id="CAF1154013.1"/>
    </source>
</evidence>
<dbReference type="SUPFAM" id="SSF141571">
    <property type="entry name" value="Pentapeptide repeat-like"/>
    <property type="match status" value="2"/>
</dbReference>
<accession>A0A814SXP0</accession>
<dbReference type="PANTHER" id="PTHR47485">
    <property type="entry name" value="THYLAKOID LUMENAL 17.4 KDA PROTEIN, CHLOROPLASTIC"/>
    <property type="match status" value="1"/>
</dbReference>
<organism evidence="4 5">
    <name type="scientific">Adineta ricciae</name>
    <name type="common">Rotifer</name>
    <dbReference type="NCBI Taxonomy" id="249248"/>
    <lineage>
        <taxon>Eukaryota</taxon>
        <taxon>Metazoa</taxon>
        <taxon>Spiralia</taxon>
        <taxon>Gnathifera</taxon>
        <taxon>Rotifera</taxon>
        <taxon>Eurotatoria</taxon>
        <taxon>Bdelloidea</taxon>
        <taxon>Adinetida</taxon>
        <taxon>Adinetidae</taxon>
        <taxon>Adineta</taxon>
    </lineage>
</organism>
<evidence type="ECO:0000256" key="3">
    <source>
        <dbReference type="SAM" id="Phobius"/>
    </source>
</evidence>
<keyword evidence="3" id="KW-0472">Membrane</keyword>